<dbReference type="PROSITE" id="PS00972">
    <property type="entry name" value="USP_1"/>
    <property type="match status" value="1"/>
</dbReference>
<dbReference type="InterPro" id="IPR057368">
    <property type="entry name" value="USP32_N"/>
</dbReference>
<dbReference type="InterPro" id="IPR038765">
    <property type="entry name" value="Papain-like_cys_pep_sf"/>
</dbReference>
<dbReference type="SMART" id="SM00695">
    <property type="entry name" value="DUSP"/>
    <property type="match status" value="1"/>
</dbReference>
<keyword evidence="3" id="KW-0106">Calcium</keyword>
<evidence type="ECO:0000259" key="4">
    <source>
        <dbReference type="PROSITE" id="PS50222"/>
    </source>
</evidence>
<dbReference type="PANTHER" id="PTHR21646">
    <property type="entry name" value="UBIQUITIN CARBOXYL-TERMINAL HYDROLASE"/>
    <property type="match status" value="1"/>
</dbReference>
<dbReference type="Proteomes" id="UP000046393">
    <property type="component" value="Unplaced"/>
</dbReference>
<dbReference type="PRINTS" id="PR00450">
    <property type="entry name" value="RECOVERIN"/>
</dbReference>
<dbReference type="InterPro" id="IPR035927">
    <property type="entry name" value="DUSP-like_sf"/>
</dbReference>
<evidence type="ECO:0000313" key="7">
    <source>
        <dbReference type="Proteomes" id="UP000046393"/>
    </source>
</evidence>
<dbReference type="InterPro" id="IPR006615">
    <property type="entry name" value="Pept_C19_DUSP"/>
</dbReference>
<dbReference type="PROSITE" id="PS50222">
    <property type="entry name" value="EF_HAND_2"/>
    <property type="match status" value="2"/>
</dbReference>
<dbReference type="InterPro" id="IPR028889">
    <property type="entry name" value="USP"/>
</dbReference>
<dbReference type="EC" id="3.4.19.12" evidence="2"/>
<sequence length="1185" mass="134334">MGNRESNLSSGSASIMQYEEAKALLSFDEVKRLETAWGGRESMSCEEFFANVLCHPLVPTSSRSVIYNKFCGKATRLTFQNFLIAIVILTKAKKEFRERFLYDDPDLRRWIENPPQLTSHLSEIHYNFYQVLAGVTHLDEHEVEELEKVFGSINDTKLCKLTQNGFTRLVTGVIEECFIDGLFRAFDENSDGLIDFKELVCALSASCRGPDTARLHFVAQIFDSDGDGNLTNDDIARIYETLHVDKLSQTLSTDSTGKASLTDFVCWANETSCAEELVDVIQQIGHICLGLRPAKPDIELKIVGNFKRRVTLEAFPEWNIVSLEWYRHWSQALTCNLKVPPLNNSAIIASKAKNDLTNKAPSLSNEGAPLLPDLQEGKDYVVLAPCLWRALQRWHGSAVREGISLPRRVVPAFYLPNEIPSSLGLIVELYPLTLLILRHTSSSGNWLQSVFEWNKVGSPKQAPWCSMSLSRICTVSELLTLLTEQLRISDIDSARLWLLEVDGIVSRRLLDDDTLTLFDLNIKKTAQLLLELRNADMSWPEEVCRLETSNADEGSGGSDNEEVTSGGGCRGVTGIYNMGNTCYMNSAIQCLSNVRPLTEYFLDGRHKENVKRFHNSFSLHGRCRFWKNNAKGEVALEYGNLIEELWSGKKRNVAPIKLKEAVSAHAEGAFAERNQHDCQEFLSILLDLLHEDLNQVTTKPYVELHDSDGRLDVVVADEAWEAHLRREQSIIVDLFTGQLRSSLKCLACGTLSSRFDAFTCLQLPIPMDNLLLIPVVVVKRDGHVPTRYGFRLSPTTKIKEFKEEIGHISSLCSGSFKILCLNRTGQMMHNVPPAVEDDDSSINCFPNDAMFYAFELPSIKEKSSSDLFVPAQTVIASHRKMQYNDSYLLGATRGCTIRLFGVPLFVRFSAGKTTGLELYEEVWLQVSRFLRNGNSDKLPRNKGTNRAVDAGEDIRSGYPFDLCTVDQSFEWCSRCPWSAFCRGCVIPRGSAVISEDVNRIAVDWKPTALYLRYQHSVELLCIDDSSVLRAWDIHYKPCSLTSCLNDFTRQERLDDRVQCKKCKERCPAEKSLSIWRLPRILTIHFKRFVYVETERRWVKSCKVVDFPLNNLDLKEWCINPESADKCKYNCFAIANHYGAMGSGHYVAYAKNHDQWFAFNDSRCQPVKESQIDKKSAYLLFYERVE</sequence>
<dbReference type="Gene3D" id="3.90.70.10">
    <property type="entry name" value="Cysteine proteinases"/>
    <property type="match status" value="2"/>
</dbReference>
<dbReference type="InterPro" id="IPR018247">
    <property type="entry name" value="EF_Hand_1_Ca_BS"/>
</dbReference>
<comment type="catalytic activity">
    <reaction evidence="1">
        <text>Thiol-dependent hydrolysis of ester, thioester, amide, peptide and isopeptide bonds formed by the C-terminal Gly of ubiquitin (a 76-residue protein attached to proteins as an intracellular targeting signal).</text>
        <dbReference type="EC" id="3.4.19.12"/>
    </reaction>
</comment>
<keyword evidence="7" id="KW-1185">Reference proteome</keyword>
<evidence type="ECO:0000259" key="5">
    <source>
        <dbReference type="PROSITE" id="PS50235"/>
    </source>
</evidence>
<dbReference type="Gene3D" id="3.30.2230.10">
    <property type="entry name" value="DUSP-like"/>
    <property type="match status" value="1"/>
</dbReference>
<dbReference type="InterPro" id="IPR018200">
    <property type="entry name" value="USP_CS"/>
</dbReference>
<feature type="domain" description="USP" evidence="5">
    <location>
        <begin position="573"/>
        <end position="1184"/>
    </location>
</feature>
<reference evidence="8" key="1">
    <citation type="submission" date="2016-04" db="UniProtKB">
        <authorList>
            <consortium name="WormBaseParasite"/>
        </authorList>
    </citation>
    <scope>IDENTIFICATION</scope>
</reference>
<dbReference type="PANTHER" id="PTHR21646:SF76">
    <property type="entry name" value="UBIQUITIN CARBOXYL-TERMINAL HYDROLASE 32"/>
    <property type="match status" value="1"/>
</dbReference>
<dbReference type="SMART" id="SM00054">
    <property type="entry name" value="EFh"/>
    <property type="match status" value="2"/>
</dbReference>
<dbReference type="CDD" id="cd02674">
    <property type="entry name" value="Peptidase_C19R"/>
    <property type="match status" value="1"/>
</dbReference>
<accession>A0A0N5AW93</accession>
<dbReference type="InterPro" id="IPR050185">
    <property type="entry name" value="Ub_carboxyl-term_hydrolase"/>
</dbReference>
<name>A0A0N5AW93_9BILA</name>
<dbReference type="Gene3D" id="1.10.238.10">
    <property type="entry name" value="EF-hand"/>
    <property type="match status" value="1"/>
</dbReference>
<proteinExistence type="predicted"/>
<dbReference type="GO" id="GO:0005794">
    <property type="term" value="C:Golgi apparatus"/>
    <property type="evidence" value="ECO:0007669"/>
    <property type="project" value="TreeGrafter"/>
</dbReference>
<dbReference type="FunFam" id="3.90.70.10:FF:000178">
    <property type="entry name" value="Ubiquitin carboxyl-terminal hydrolase cyk-3"/>
    <property type="match status" value="1"/>
</dbReference>
<dbReference type="InterPro" id="IPR001394">
    <property type="entry name" value="Peptidase_C19_UCH"/>
</dbReference>
<dbReference type="STRING" id="451379.A0A0N5AW93"/>
<dbReference type="GO" id="GO:0004843">
    <property type="term" value="F:cysteine-type deubiquitinase activity"/>
    <property type="evidence" value="ECO:0007669"/>
    <property type="project" value="UniProtKB-EC"/>
</dbReference>
<dbReference type="InterPro" id="IPR011992">
    <property type="entry name" value="EF-hand-dom_pair"/>
</dbReference>
<dbReference type="SUPFAM" id="SSF54001">
    <property type="entry name" value="Cysteine proteinases"/>
    <property type="match status" value="1"/>
</dbReference>
<evidence type="ECO:0000259" key="6">
    <source>
        <dbReference type="PROSITE" id="PS51283"/>
    </source>
</evidence>
<dbReference type="Pfam" id="PF06337">
    <property type="entry name" value="DUSP"/>
    <property type="match status" value="1"/>
</dbReference>
<dbReference type="GO" id="GO:0005509">
    <property type="term" value="F:calcium ion binding"/>
    <property type="evidence" value="ECO:0007669"/>
    <property type="project" value="InterPro"/>
</dbReference>
<organism evidence="7 8">
    <name type="scientific">Syphacia muris</name>
    <dbReference type="NCBI Taxonomy" id="451379"/>
    <lineage>
        <taxon>Eukaryota</taxon>
        <taxon>Metazoa</taxon>
        <taxon>Ecdysozoa</taxon>
        <taxon>Nematoda</taxon>
        <taxon>Chromadorea</taxon>
        <taxon>Rhabditida</taxon>
        <taxon>Spirurina</taxon>
        <taxon>Oxyuridomorpha</taxon>
        <taxon>Oxyuroidea</taxon>
        <taxon>Oxyuridae</taxon>
        <taxon>Syphacia</taxon>
    </lineage>
</organism>
<dbReference type="Gene3D" id="3.10.20.90">
    <property type="entry name" value="Phosphatidylinositol 3-kinase Catalytic Subunit, Chain A, domain 1"/>
    <property type="match status" value="1"/>
</dbReference>
<dbReference type="CDD" id="cd00051">
    <property type="entry name" value="EFh"/>
    <property type="match status" value="1"/>
</dbReference>
<dbReference type="PROSITE" id="PS51283">
    <property type="entry name" value="DUSP"/>
    <property type="match status" value="1"/>
</dbReference>
<feature type="domain" description="EF-hand" evidence="4">
    <location>
        <begin position="182"/>
        <end position="209"/>
    </location>
</feature>
<dbReference type="InterPro" id="IPR002048">
    <property type="entry name" value="EF_hand_dom"/>
</dbReference>
<protein>
    <recommendedName>
        <fullName evidence="2">ubiquitinyl hydrolase 1</fullName>
        <ecNumber evidence="2">3.4.19.12</ecNumber>
    </recommendedName>
</protein>
<dbReference type="WBParaSite" id="SMUV_0000918301-mRNA-1">
    <property type="protein sequence ID" value="SMUV_0000918301-mRNA-1"/>
    <property type="gene ID" value="SMUV_0000918301"/>
</dbReference>
<dbReference type="AlphaFoldDB" id="A0A0N5AW93"/>
<evidence type="ECO:0000313" key="8">
    <source>
        <dbReference type="WBParaSite" id="SMUV_0000918301-mRNA-1"/>
    </source>
</evidence>
<feature type="domain" description="DUSP" evidence="6">
    <location>
        <begin position="294"/>
        <end position="410"/>
    </location>
</feature>
<dbReference type="PROSITE" id="PS00018">
    <property type="entry name" value="EF_HAND_1"/>
    <property type="match status" value="2"/>
</dbReference>
<dbReference type="SUPFAM" id="SSF143791">
    <property type="entry name" value="DUSP-like"/>
    <property type="match status" value="1"/>
</dbReference>
<dbReference type="SUPFAM" id="SSF47473">
    <property type="entry name" value="EF-hand"/>
    <property type="match status" value="1"/>
</dbReference>
<evidence type="ECO:0000256" key="1">
    <source>
        <dbReference type="ARBA" id="ARBA00000707"/>
    </source>
</evidence>
<evidence type="ECO:0000256" key="2">
    <source>
        <dbReference type="ARBA" id="ARBA00012759"/>
    </source>
</evidence>
<dbReference type="Pfam" id="PF00443">
    <property type="entry name" value="UCH"/>
    <property type="match status" value="2"/>
</dbReference>
<feature type="domain" description="EF-hand" evidence="4">
    <location>
        <begin position="210"/>
        <end position="245"/>
    </location>
</feature>
<evidence type="ECO:0000256" key="3">
    <source>
        <dbReference type="ARBA" id="ARBA00022837"/>
    </source>
</evidence>
<dbReference type="Pfam" id="PF25265">
    <property type="entry name" value="USP32_N"/>
    <property type="match status" value="1"/>
</dbReference>
<dbReference type="PROSITE" id="PS50235">
    <property type="entry name" value="USP_3"/>
    <property type="match status" value="1"/>
</dbReference>
<dbReference type="GO" id="GO:0016579">
    <property type="term" value="P:protein deubiquitination"/>
    <property type="evidence" value="ECO:0007669"/>
    <property type="project" value="InterPro"/>
</dbReference>